<gene>
    <name evidence="3" type="primary">smc_5</name>
    <name evidence="3" type="ORF">Poly59_27250</name>
</gene>
<evidence type="ECO:0000256" key="1">
    <source>
        <dbReference type="SAM" id="Coils"/>
    </source>
</evidence>
<accession>A0A5C6EU55</accession>
<evidence type="ECO:0000313" key="4">
    <source>
        <dbReference type="Proteomes" id="UP000317977"/>
    </source>
</evidence>
<feature type="region of interest" description="Disordered" evidence="2">
    <location>
        <begin position="1"/>
        <end position="23"/>
    </location>
</feature>
<feature type="coiled-coil region" evidence="1">
    <location>
        <begin position="712"/>
        <end position="809"/>
    </location>
</feature>
<comment type="caution">
    <text evidence="3">The sequence shown here is derived from an EMBL/GenBank/DDBJ whole genome shotgun (WGS) entry which is preliminary data.</text>
</comment>
<organism evidence="3 4">
    <name type="scientific">Rubripirellula reticaptiva</name>
    <dbReference type="NCBI Taxonomy" id="2528013"/>
    <lineage>
        <taxon>Bacteria</taxon>
        <taxon>Pseudomonadati</taxon>
        <taxon>Planctomycetota</taxon>
        <taxon>Planctomycetia</taxon>
        <taxon>Pirellulales</taxon>
        <taxon>Pirellulaceae</taxon>
        <taxon>Rubripirellula</taxon>
    </lineage>
</organism>
<sequence length="910" mass="103320">MWWLDSTKKSQSSGESIAAESVAPFRRGRNYRTEAVERTEMPVRQPIAGPIDAPNKRAKLVDILTSDQHRANGLLLEAASDVHDSEIKKLDSDLARLEESVLEKTTQIERLVAQLARVSGEREHAVSQVFDQIELRAADNQRLGHYVVGYEKQLAACTNDQEKLEAQLERLREDYEQKVADAESKLACELKRNRANTEAAEMAAASWADKMRRMQQEQTLQKAQSTAQTAKLAAEIESLRAQAASDKKEWAVQQQKWMRHQLAWTASQQHWSQQLDRWDQREQYWADCARDWDEREFELHEQAEIARQRSDELAEELRLAQRELANAIDVLATSDRNHRADLSHLKIATDSLHAQLDIAKSKCGDLTARLAESVAERVRIESQIEQSKLKNERENRQLKNELGQTQNLLDRFEAEAYRHRWAMQQTQYELSSRDVSLSISQSALAASHSARCESQSALAVSQTECAEARSALAASRAACSKSQLALAASKEAQAKTEASVSESILAHQETKEKLQTLTTKWMLAEYQSQSWETEAYRLNSIRHFSSQEIDRLTIDIASLDEIASRECEASQFEIRGLQEILAESDTKLQASRNEFETILESTRETASDGLREAADQVRRLEVSLHQCRQELAQVCRDHQTTINQRDAKSTELEQLKANLHAIRGAAGASQTDLAATANALATCRMELSAKEGQLSITRAELEAKHAECVKLLNEASATNSELTQTQDELAQAWKLSQSATDQLQRQESTLAKMQDQERRLIEIQNSEFASFQTRIDELQVAAEELTMTLEDEREHRVKAEQEAQRLQQEQDHRAAFLHEQRDDLIEQIRLLREHSDIQQADLEQLRVAAADADASRSETARLRARLSAGTARGKLLIEHYRRRLKAAGEQLDRCQREIEELRSSQSRRAA</sequence>
<dbReference type="RefSeq" id="WP_186776221.1">
    <property type="nucleotide sequence ID" value="NZ_SJPX01000003.1"/>
</dbReference>
<reference evidence="3 4" key="1">
    <citation type="submission" date="2019-02" db="EMBL/GenBank/DDBJ databases">
        <title>Deep-cultivation of Planctomycetes and their phenomic and genomic characterization uncovers novel biology.</title>
        <authorList>
            <person name="Wiegand S."/>
            <person name="Jogler M."/>
            <person name="Boedeker C."/>
            <person name="Pinto D."/>
            <person name="Vollmers J."/>
            <person name="Rivas-Marin E."/>
            <person name="Kohn T."/>
            <person name="Peeters S.H."/>
            <person name="Heuer A."/>
            <person name="Rast P."/>
            <person name="Oberbeckmann S."/>
            <person name="Bunk B."/>
            <person name="Jeske O."/>
            <person name="Meyerdierks A."/>
            <person name="Storesund J.E."/>
            <person name="Kallscheuer N."/>
            <person name="Luecker S."/>
            <person name="Lage O.M."/>
            <person name="Pohl T."/>
            <person name="Merkel B.J."/>
            <person name="Hornburger P."/>
            <person name="Mueller R.-W."/>
            <person name="Bruemmer F."/>
            <person name="Labrenz M."/>
            <person name="Spormann A.M."/>
            <person name="Op Den Camp H."/>
            <person name="Overmann J."/>
            <person name="Amann R."/>
            <person name="Jetten M.S.M."/>
            <person name="Mascher T."/>
            <person name="Medema M.H."/>
            <person name="Devos D.P."/>
            <person name="Kaster A.-K."/>
            <person name="Ovreas L."/>
            <person name="Rohde M."/>
            <person name="Galperin M.Y."/>
            <person name="Jogler C."/>
        </authorList>
    </citation>
    <scope>NUCLEOTIDE SEQUENCE [LARGE SCALE GENOMIC DNA]</scope>
    <source>
        <strain evidence="3 4">Poly59</strain>
    </source>
</reference>
<feature type="coiled-coil region" evidence="1">
    <location>
        <begin position="877"/>
        <end position="904"/>
    </location>
</feature>
<proteinExistence type="predicted"/>
<feature type="coiled-coil region" evidence="1">
    <location>
        <begin position="377"/>
        <end position="415"/>
    </location>
</feature>
<keyword evidence="1" id="KW-0175">Coiled coil</keyword>
<evidence type="ECO:0000313" key="3">
    <source>
        <dbReference type="EMBL" id="TWU51136.1"/>
    </source>
</evidence>
<name>A0A5C6EU55_9BACT</name>
<feature type="coiled-coil region" evidence="1">
    <location>
        <begin position="222"/>
        <end position="249"/>
    </location>
</feature>
<dbReference type="Proteomes" id="UP000317977">
    <property type="component" value="Unassembled WGS sequence"/>
</dbReference>
<feature type="coiled-coil region" evidence="1">
    <location>
        <begin position="87"/>
        <end position="114"/>
    </location>
</feature>
<keyword evidence="4" id="KW-1185">Reference proteome</keyword>
<evidence type="ECO:0000256" key="2">
    <source>
        <dbReference type="SAM" id="MobiDB-lite"/>
    </source>
</evidence>
<dbReference type="AlphaFoldDB" id="A0A5C6EU55"/>
<feature type="coiled-coil region" evidence="1">
    <location>
        <begin position="303"/>
        <end position="330"/>
    </location>
</feature>
<protein>
    <submittedName>
        <fullName evidence="3">Chromosome partition protein Smc</fullName>
    </submittedName>
</protein>
<feature type="coiled-coil region" evidence="1">
    <location>
        <begin position="147"/>
        <end position="192"/>
    </location>
</feature>
<dbReference type="EMBL" id="SJPX01000003">
    <property type="protein sequence ID" value="TWU51136.1"/>
    <property type="molecule type" value="Genomic_DNA"/>
</dbReference>